<dbReference type="Proteomes" id="UP000320095">
    <property type="component" value="Unassembled WGS sequence"/>
</dbReference>
<dbReference type="SMART" id="SM00421">
    <property type="entry name" value="HTH_LUXR"/>
    <property type="match status" value="1"/>
</dbReference>
<feature type="domain" description="HTH luxR-type" evidence="3">
    <location>
        <begin position="853"/>
        <end position="918"/>
    </location>
</feature>
<keyword evidence="5" id="KW-1185">Reference proteome</keyword>
<dbReference type="Pfam" id="PF13191">
    <property type="entry name" value="AAA_16"/>
    <property type="match status" value="1"/>
</dbReference>
<dbReference type="InterPro" id="IPR027417">
    <property type="entry name" value="P-loop_NTPase"/>
</dbReference>
<dbReference type="GO" id="GO:0004016">
    <property type="term" value="F:adenylate cyclase activity"/>
    <property type="evidence" value="ECO:0007669"/>
    <property type="project" value="TreeGrafter"/>
</dbReference>
<dbReference type="GO" id="GO:0005524">
    <property type="term" value="F:ATP binding"/>
    <property type="evidence" value="ECO:0007669"/>
    <property type="project" value="UniProtKB-KW"/>
</dbReference>
<dbReference type="Gene3D" id="1.25.40.10">
    <property type="entry name" value="Tetratricopeptide repeat domain"/>
    <property type="match status" value="1"/>
</dbReference>
<dbReference type="CDD" id="cd06170">
    <property type="entry name" value="LuxR_C_like"/>
    <property type="match status" value="1"/>
</dbReference>
<dbReference type="Gene3D" id="1.10.10.10">
    <property type="entry name" value="Winged helix-like DNA-binding domain superfamily/Winged helix DNA-binding domain"/>
    <property type="match status" value="1"/>
</dbReference>
<protein>
    <submittedName>
        <fullName evidence="4">Helix-turn-helix transcriptional regulator</fullName>
    </submittedName>
</protein>
<evidence type="ECO:0000256" key="1">
    <source>
        <dbReference type="ARBA" id="ARBA00022741"/>
    </source>
</evidence>
<evidence type="ECO:0000259" key="3">
    <source>
        <dbReference type="PROSITE" id="PS50043"/>
    </source>
</evidence>
<dbReference type="AlphaFoldDB" id="A0A502ECD5"/>
<dbReference type="Gene3D" id="3.40.50.300">
    <property type="entry name" value="P-loop containing nucleotide triphosphate hydrolases"/>
    <property type="match status" value="1"/>
</dbReference>
<proteinExistence type="predicted"/>
<organism evidence="4 5">
    <name type="scientific">Mycolicibacterium hodleri</name>
    <dbReference type="NCBI Taxonomy" id="49897"/>
    <lineage>
        <taxon>Bacteria</taxon>
        <taxon>Bacillati</taxon>
        <taxon>Actinomycetota</taxon>
        <taxon>Actinomycetes</taxon>
        <taxon>Mycobacteriales</taxon>
        <taxon>Mycobacteriaceae</taxon>
        <taxon>Mycolicibacterium</taxon>
    </lineage>
</organism>
<evidence type="ECO:0000313" key="4">
    <source>
        <dbReference type="EMBL" id="TPG34130.1"/>
    </source>
</evidence>
<dbReference type="PRINTS" id="PR00038">
    <property type="entry name" value="HTHLUXR"/>
</dbReference>
<reference evidence="4 5" key="1">
    <citation type="journal article" date="2019" name="Environ. Microbiol.">
        <title>Species interactions and distinct microbial communities in high Arctic permafrost affected cryosols are associated with the CH4 and CO2 gas fluxes.</title>
        <authorList>
            <person name="Altshuler I."/>
            <person name="Hamel J."/>
            <person name="Turney S."/>
            <person name="Magnuson E."/>
            <person name="Levesque R."/>
            <person name="Greer C."/>
            <person name="Whyte L.G."/>
        </authorList>
    </citation>
    <scope>NUCLEOTIDE SEQUENCE [LARGE SCALE GENOMIC DNA]</scope>
    <source>
        <strain evidence="4 5">S5.20</strain>
    </source>
</reference>
<dbReference type="OrthoDB" id="3796539at2"/>
<dbReference type="InterPro" id="IPR036388">
    <property type="entry name" value="WH-like_DNA-bd_sf"/>
</dbReference>
<accession>A0A502ECD5</accession>
<evidence type="ECO:0000256" key="2">
    <source>
        <dbReference type="ARBA" id="ARBA00022840"/>
    </source>
</evidence>
<evidence type="ECO:0000313" key="5">
    <source>
        <dbReference type="Proteomes" id="UP000320095"/>
    </source>
</evidence>
<dbReference type="EMBL" id="RCZG01000004">
    <property type="protein sequence ID" value="TPG34130.1"/>
    <property type="molecule type" value="Genomic_DNA"/>
</dbReference>
<dbReference type="InterPro" id="IPR000792">
    <property type="entry name" value="Tscrpt_reg_LuxR_C"/>
</dbReference>
<dbReference type="PANTHER" id="PTHR16305:SF35">
    <property type="entry name" value="TRANSCRIPTIONAL ACTIVATOR DOMAIN"/>
    <property type="match status" value="1"/>
</dbReference>
<keyword evidence="1" id="KW-0547">Nucleotide-binding</keyword>
<dbReference type="InterPro" id="IPR041664">
    <property type="entry name" value="AAA_16"/>
</dbReference>
<dbReference type="GO" id="GO:0005737">
    <property type="term" value="C:cytoplasm"/>
    <property type="evidence" value="ECO:0007669"/>
    <property type="project" value="TreeGrafter"/>
</dbReference>
<comment type="caution">
    <text evidence="4">The sequence shown here is derived from an EMBL/GenBank/DDBJ whole genome shotgun (WGS) entry which is preliminary data.</text>
</comment>
<sequence>MVRSGVTRSAESRAVATFLESSASRPSVLVVEGDAGIGKTTLWLGAMEQARQGGFRVLSARAGQAESGLTYAVLADLLEGVDDDVFDTLPHLQRVAIDRVLLQGDGSGPVTDERVVASAFMTLVDRLAADAPVLVAVDDVQWLDSSSQAVLAFAARRFKQCIGVLVTERTETEGHNGAEWLKLNRLDGVERIKVAPLSLGGLRRVITTSLGRSFSRPTIVRINELSGGNPFYALELARAIDGQSSTANAALPGSLADLVHSRLDRFSEDTQTVLLAAASVGAPTVDLLAQVTERTAEHVVELLEAPENDGIVHISGNRVRFSHPLLARGVYSFVGPSRRRQMHRTLAEIVVQPEMRARHLALATSSADPATLRALDTGADAAHLRGAPAAAAELLDLAINLGGNTPARSIQCAGHHFRAGEPRRADELLKPTVDQLPPGPLRAVALNMLAAIRIYDDSLDEAIDLLDRAQEDAKEDHALIVRCLLLSSFASLYSAKLDDAVHKTDEALQRARGTSMPELTSQVLAMSVLAKCTRGDGVDEQSLQSALDMEDLDADVPMQFRACAVRAITHAWTGQLDAARLEATDVRKLCMDRGAESDVMMFDAHTALADVWRGDFATAEVVAEDAVERAEHIDTQNLRGVALAIRGTVAAYRGRVAEARSDAQAALAISVEFKTPQLSLRAIATLGFVELSLSNHDEALTILQPLIDVFEFLPGGEIRNLDFIPDAVDVMIHAGHIAEAVPLIEKLENDGRRLDRAWLLATGARCRSMWWAAQGELDQAMRSVTTALTEHDRLAMPFERARTLILLGQLQRRLRLKHAAAETLGEALREFERMGAPLWADRVRDEIDRTKVATSQKATLTATEQKIAELATSGMTNRDIASTLFVSLKTVEANLTQIYRKLGIRSRAQLAVKLKSGAS</sequence>
<name>A0A502ECD5_9MYCO</name>
<dbReference type="Pfam" id="PF00196">
    <property type="entry name" value="GerE"/>
    <property type="match status" value="1"/>
</dbReference>
<dbReference type="SUPFAM" id="SSF52540">
    <property type="entry name" value="P-loop containing nucleoside triphosphate hydrolases"/>
    <property type="match status" value="1"/>
</dbReference>
<keyword evidence="2" id="KW-0067">ATP-binding</keyword>
<dbReference type="SUPFAM" id="SSF48452">
    <property type="entry name" value="TPR-like"/>
    <property type="match status" value="2"/>
</dbReference>
<dbReference type="GO" id="GO:0003677">
    <property type="term" value="F:DNA binding"/>
    <property type="evidence" value="ECO:0007669"/>
    <property type="project" value="InterPro"/>
</dbReference>
<dbReference type="PANTHER" id="PTHR16305">
    <property type="entry name" value="TESTICULAR SOLUBLE ADENYLYL CYCLASE"/>
    <property type="match status" value="1"/>
</dbReference>
<dbReference type="PROSITE" id="PS50043">
    <property type="entry name" value="HTH_LUXR_2"/>
    <property type="match status" value="1"/>
</dbReference>
<dbReference type="SUPFAM" id="SSF46894">
    <property type="entry name" value="C-terminal effector domain of the bipartite response regulators"/>
    <property type="match status" value="1"/>
</dbReference>
<dbReference type="InterPro" id="IPR016032">
    <property type="entry name" value="Sig_transdc_resp-reg_C-effctor"/>
</dbReference>
<gene>
    <name evidence="4" type="ORF">EAH80_10945</name>
</gene>
<dbReference type="GO" id="GO:0006355">
    <property type="term" value="P:regulation of DNA-templated transcription"/>
    <property type="evidence" value="ECO:0007669"/>
    <property type="project" value="InterPro"/>
</dbReference>
<dbReference type="InterPro" id="IPR011990">
    <property type="entry name" value="TPR-like_helical_dom_sf"/>
</dbReference>